<feature type="compositionally biased region" description="Low complexity" evidence="1">
    <location>
        <begin position="28"/>
        <end position="37"/>
    </location>
</feature>
<gene>
    <name evidence="2" type="ORF">EVAR_37257_1</name>
</gene>
<keyword evidence="3" id="KW-1185">Reference proteome</keyword>
<name>A0A4C1WJJ6_EUMVA</name>
<reference evidence="2 3" key="1">
    <citation type="journal article" date="2019" name="Commun. Biol.">
        <title>The bagworm genome reveals a unique fibroin gene that provides high tensile strength.</title>
        <authorList>
            <person name="Kono N."/>
            <person name="Nakamura H."/>
            <person name="Ohtoshi R."/>
            <person name="Tomita M."/>
            <person name="Numata K."/>
            <person name="Arakawa K."/>
        </authorList>
    </citation>
    <scope>NUCLEOTIDE SEQUENCE [LARGE SCALE GENOMIC DNA]</scope>
</reference>
<feature type="region of interest" description="Disordered" evidence="1">
    <location>
        <begin position="1"/>
        <end position="60"/>
    </location>
</feature>
<proteinExistence type="predicted"/>
<protein>
    <submittedName>
        <fullName evidence="2">Uncharacterized protein</fullName>
    </submittedName>
</protein>
<organism evidence="2 3">
    <name type="scientific">Eumeta variegata</name>
    <name type="common">Bagworm moth</name>
    <name type="synonym">Eumeta japonica</name>
    <dbReference type="NCBI Taxonomy" id="151549"/>
    <lineage>
        <taxon>Eukaryota</taxon>
        <taxon>Metazoa</taxon>
        <taxon>Ecdysozoa</taxon>
        <taxon>Arthropoda</taxon>
        <taxon>Hexapoda</taxon>
        <taxon>Insecta</taxon>
        <taxon>Pterygota</taxon>
        <taxon>Neoptera</taxon>
        <taxon>Endopterygota</taxon>
        <taxon>Lepidoptera</taxon>
        <taxon>Glossata</taxon>
        <taxon>Ditrysia</taxon>
        <taxon>Tineoidea</taxon>
        <taxon>Psychidae</taxon>
        <taxon>Oiketicinae</taxon>
        <taxon>Eumeta</taxon>
    </lineage>
</organism>
<evidence type="ECO:0000313" key="2">
    <source>
        <dbReference type="EMBL" id="GBP51421.1"/>
    </source>
</evidence>
<evidence type="ECO:0000313" key="3">
    <source>
        <dbReference type="Proteomes" id="UP000299102"/>
    </source>
</evidence>
<dbReference type="EMBL" id="BGZK01000581">
    <property type="protein sequence ID" value="GBP51421.1"/>
    <property type="molecule type" value="Genomic_DNA"/>
</dbReference>
<comment type="caution">
    <text evidence="2">The sequence shown here is derived from an EMBL/GenBank/DDBJ whole genome shotgun (WGS) entry which is preliminary data.</text>
</comment>
<dbReference type="AlphaFoldDB" id="A0A4C1WJJ6"/>
<dbReference type="Proteomes" id="UP000299102">
    <property type="component" value="Unassembled WGS sequence"/>
</dbReference>
<sequence length="179" mass="19819">MTKWQNNEGRKGEAGADPVAHVASCPASNTRQQSASNRSRRAHRRSPPVERQWTTDNSSQGSTRLWTLVRVVSPVNEVSPEASVRDRISLPGRSGARCARRLAALMHAGRPKFTPVGGKRDLYGTFSFRDAGGTHDVDRSRRSGDCPESCATHPSAIDVCHCITHERLIRWEHRFAVVP</sequence>
<evidence type="ECO:0000256" key="1">
    <source>
        <dbReference type="SAM" id="MobiDB-lite"/>
    </source>
</evidence>
<accession>A0A4C1WJJ6</accession>